<feature type="domain" description="HTH luxR-type" evidence="5">
    <location>
        <begin position="173"/>
        <end position="238"/>
    </location>
</feature>
<reference evidence="6" key="1">
    <citation type="submission" date="2008-01" db="EMBL/GenBank/DDBJ databases">
        <title>Complete sequence of chromosome of Caulobacter sp. K31.</title>
        <authorList>
            <consortium name="US DOE Joint Genome Institute"/>
            <person name="Copeland A."/>
            <person name="Lucas S."/>
            <person name="Lapidus A."/>
            <person name="Barry K."/>
            <person name="Glavina del Rio T."/>
            <person name="Dalin E."/>
            <person name="Tice H."/>
            <person name="Pitluck S."/>
            <person name="Bruce D."/>
            <person name="Goodwin L."/>
            <person name="Thompson L.S."/>
            <person name="Brettin T."/>
            <person name="Detter J.C."/>
            <person name="Han C."/>
            <person name="Schmutz J."/>
            <person name="Larimer F."/>
            <person name="Land M."/>
            <person name="Hauser L."/>
            <person name="Kyrpides N."/>
            <person name="Kim E."/>
            <person name="Stephens C."/>
            <person name="Richardson P."/>
        </authorList>
    </citation>
    <scope>NUCLEOTIDE SEQUENCE [LARGE SCALE GENOMIC DNA]</scope>
    <source>
        <strain evidence="6">K31</strain>
    </source>
</reference>
<dbReference type="SUPFAM" id="SSF46894">
    <property type="entry name" value="C-terminal effector domain of the bipartite response regulators"/>
    <property type="match status" value="1"/>
</dbReference>
<dbReference type="HOGENOM" id="CLU_1136447_0_0_5"/>
<dbReference type="InterPro" id="IPR036388">
    <property type="entry name" value="WH-like_DNA-bd_sf"/>
</dbReference>
<dbReference type="PANTHER" id="PTHR44688:SF16">
    <property type="entry name" value="DNA-BINDING TRANSCRIPTIONAL ACTIVATOR DEVR_DOSR"/>
    <property type="match status" value="1"/>
</dbReference>
<dbReference type="AlphaFoldDB" id="B0T7R0"/>
<dbReference type="CDD" id="cd06170">
    <property type="entry name" value="LuxR_C_like"/>
    <property type="match status" value="1"/>
</dbReference>
<evidence type="ECO:0000259" key="5">
    <source>
        <dbReference type="PROSITE" id="PS50043"/>
    </source>
</evidence>
<accession>B0T7R0</accession>
<evidence type="ECO:0000256" key="2">
    <source>
        <dbReference type="ARBA" id="ARBA00023125"/>
    </source>
</evidence>
<dbReference type="Pfam" id="PF00196">
    <property type="entry name" value="GerE"/>
    <property type="match status" value="1"/>
</dbReference>
<organism evidence="6">
    <name type="scientific">Caulobacter sp. (strain K31)</name>
    <dbReference type="NCBI Taxonomy" id="366602"/>
    <lineage>
        <taxon>Bacteria</taxon>
        <taxon>Pseudomonadati</taxon>
        <taxon>Pseudomonadota</taxon>
        <taxon>Alphaproteobacteria</taxon>
        <taxon>Caulobacterales</taxon>
        <taxon>Caulobacteraceae</taxon>
        <taxon>Caulobacter</taxon>
    </lineage>
</organism>
<dbReference type="Gene3D" id="1.10.10.10">
    <property type="entry name" value="Winged helix-like DNA-binding domain superfamily/Winged helix DNA-binding domain"/>
    <property type="match status" value="1"/>
</dbReference>
<dbReference type="EMBL" id="CP000927">
    <property type="protein sequence ID" value="ABZ71248.1"/>
    <property type="molecule type" value="Genomic_DNA"/>
</dbReference>
<proteinExistence type="predicted"/>
<dbReference type="STRING" id="366602.Caul_2120"/>
<evidence type="ECO:0000256" key="4">
    <source>
        <dbReference type="SAM" id="MobiDB-lite"/>
    </source>
</evidence>
<dbReference type="InterPro" id="IPR016032">
    <property type="entry name" value="Sig_transdc_resp-reg_C-effctor"/>
</dbReference>
<dbReference type="OrthoDB" id="7171946at2"/>
<gene>
    <name evidence="6" type="ordered locus">Caul_2120</name>
</gene>
<evidence type="ECO:0000256" key="1">
    <source>
        <dbReference type="ARBA" id="ARBA00023015"/>
    </source>
</evidence>
<dbReference type="SMART" id="SM00421">
    <property type="entry name" value="HTH_LUXR"/>
    <property type="match status" value="1"/>
</dbReference>
<keyword evidence="2" id="KW-0238">DNA-binding</keyword>
<evidence type="ECO:0000256" key="3">
    <source>
        <dbReference type="ARBA" id="ARBA00023163"/>
    </source>
</evidence>
<dbReference type="GO" id="GO:0006355">
    <property type="term" value="P:regulation of DNA-templated transcription"/>
    <property type="evidence" value="ECO:0007669"/>
    <property type="project" value="InterPro"/>
</dbReference>
<keyword evidence="1" id="KW-0805">Transcription regulation</keyword>
<dbReference type="KEGG" id="cak:Caul_2120"/>
<keyword evidence="3" id="KW-0804">Transcription</keyword>
<name>B0T7R0_CAUSK</name>
<dbReference type="eggNOG" id="COG2197">
    <property type="taxonomic scope" value="Bacteria"/>
</dbReference>
<dbReference type="PROSITE" id="PS50043">
    <property type="entry name" value="HTH_LUXR_2"/>
    <property type="match status" value="1"/>
</dbReference>
<dbReference type="PANTHER" id="PTHR44688">
    <property type="entry name" value="DNA-BINDING TRANSCRIPTIONAL ACTIVATOR DEVR_DOSR"/>
    <property type="match status" value="1"/>
</dbReference>
<sequence>MSIAALSLGRPAVSDAGSDSRNLASERRAAAGPDQGLRALAHEHGFYSALYLHIGHAACGRAAAPEGPPSRLVASSPIALRQYGEALTGSSIARRAAGSHRPFAWTNTDEDMPGLSGRHVGLAIPVQDHAAGPGLVALIGQDLDRVRRLAREEAAALAFAAAELHQSILASVRPAATAALTAREIECLRFAAVGRTVADTGQALGITSRTVEFHLKNVAEKLDATNKVHAVAIAVSQGLVSLRG</sequence>
<dbReference type="GO" id="GO:0003677">
    <property type="term" value="F:DNA binding"/>
    <property type="evidence" value="ECO:0007669"/>
    <property type="project" value="UniProtKB-KW"/>
</dbReference>
<dbReference type="PRINTS" id="PR00038">
    <property type="entry name" value="HTHLUXR"/>
</dbReference>
<dbReference type="InterPro" id="IPR000792">
    <property type="entry name" value="Tscrpt_reg_LuxR_C"/>
</dbReference>
<protein>
    <submittedName>
        <fullName evidence="6">Transcriptional regulator, LuxR family</fullName>
    </submittedName>
</protein>
<feature type="region of interest" description="Disordered" evidence="4">
    <location>
        <begin position="1"/>
        <end position="30"/>
    </location>
</feature>
<evidence type="ECO:0000313" key="6">
    <source>
        <dbReference type="EMBL" id="ABZ71248.1"/>
    </source>
</evidence>